<accession>A0A6C0AGW8</accession>
<dbReference type="AlphaFoldDB" id="A0A6C0AGW8"/>
<proteinExistence type="predicted"/>
<dbReference type="EMBL" id="MN740602">
    <property type="protein sequence ID" value="QHS78690.1"/>
    <property type="molecule type" value="Genomic_DNA"/>
</dbReference>
<name>A0A6C0AGW8_9ZZZZ</name>
<protein>
    <submittedName>
        <fullName evidence="1">Uncharacterized protein</fullName>
    </submittedName>
</protein>
<sequence length="298" mass="34515">MESNELVSVARKKIDLITQILYKKYIDEYPWLTFKDLNLMISKFCKDPISDFNSAQIDVYTVREYHTKVYPLIEKINQVKAIRNLNIENELEKKRINEENEPVGDLIPTLSYKSYFVLIDSKDRNISYWPNVNPFQFPLGPSSISGDSGLDSTNNIMRQFSEIHALTVKKIVIPDYDSDESLCYPYLLLKINELNSNINGTNDVMNNCFGYLTEPKKSNGYLYFNYDENIDAITNYIQETHMTKIFSPRIELSKITINILNPSGEIIDFDENKSVVVELQITCLKKELENNILTKRGA</sequence>
<reference evidence="1" key="1">
    <citation type="journal article" date="2020" name="Nature">
        <title>Giant virus diversity and host interactions through global metagenomics.</title>
        <authorList>
            <person name="Schulz F."/>
            <person name="Roux S."/>
            <person name="Paez-Espino D."/>
            <person name="Jungbluth S."/>
            <person name="Walsh D.A."/>
            <person name="Denef V.J."/>
            <person name="McMahon K.D."/>
            <person name="Konstantinidis K.T."/>
            <person name="Eloe-Fadrosh E.A."/>
            <person name="Kyrpides N.C."/>
            <person name="Woyke T."/>
        </authorList>
    </citation>
    <scope>NUCLEOTIDE SEQUENCE</scope>
    <source>
        <strain evidence="1">GVMAG-S-1024976-23</strain>
    </source>
</reference>
<organism evidence="1">
    <name type="scientific">viral metagenome</name>
    <dbReference type="NCBI Taxonomy" id="1070528"/>
    <lineage>
        <taxon>unclassified sequences</taxon>
        <taxon>metagenomes</taxon>
        <taxon>organismal metagenomes</taxon>
    </lineage>
</organism>
<evidence type="ECO:0000313" key="1">
    <source>
        <dbReference type="EMBL" id="QHS78690.1"/>
    </source>
</evidence>